<proteinExistence type="predicted"/>
<dbReference type="Proteomes" id="UP001591681">
    <property type="component" value="Unassembled WGS sequence"/>
</dbReference>
<keyword evidence="3" id="KW-1185">Reference proteome</keyword>
<protein>
    <recommendedName>
        <fullName evidence="1">Glycosyltransferase 2-like domain-containing protein</fullName>
    </recommendedName>
</protein>
<dbReference type="InterPro" id="IPR001173">
    <property type="entry name" value="Glyco_trans_2-like"/>
</dbReference>
<dbReference type="SUPFAM" id="SSF53448">
    <property type="entry name" value="Nucleotide-diphospho-sugar transferases"/>
    <property type="match status" value="1"/>
</dbReference>
<evidence type="ECO:0000313" key="3">
    <source>
        <dbReference type="Proteomes" id="UP001591681"/>
    </source>
</evidence>
<evidence type="ECO:0000259" key="1">
    <source>
        <dbReference type="Pfam" id="PF00535"/>
    </source>
</evidence>
<dbReference type="InterPro" id="IPR029044">
    <property type="entry name" value="Nucleotide-diphossugar_trans"/>
</dbReference>
<feature type="domain" description="Glycosyltransferase 2-like" evidence="1">
    <location>
        <begin position="139"/>
        <end position="260"/>
    </location>
</feature>
<dbReference type="EMBL" id="JBHFQA010000003">
    <property type="protein sequence ID" value="KAL2100570.1"/>
    <property type="molecule type" value="Genomic_DNA"/>
</dbReference>
<evidence type="ECO:0000313" key="2">
    <source>
        <dbReference type="EMBL" id="KAL2100570.1"/>
    </source>
</evidence>
<comment type="caution">
    <text evidence="2">The sequence shown here is derived from an EMBL/GenBank/DDBJ whole genome shotgun (WGS) entry which is preliminary data.</text>
</comment>
<reference evidence="2 3" key="1">
    <citation type="submission" date="2024-09" db="EMBL/GenBank/DDBJ databases">
        <title>A chromosome-level genome assembly of Gray's grenadier anchovy, Coilia grayii.</title>
        <authorList>
            <person name="Fu Z."/>
        </authorList>
    </citation>
    <scope>NUCLEOTIDE SEQUENCE [LARGE SCALE GENOMIC DNA]</scope>
    <source>
        <strain evidence="2">G4</strain>
        <tissue evidence="2">Muscle</tissue>
    </source>
</reference>
<dbReference type="PANTHER" id="PTHR15046">
    <property type="entry name" value="GLYCO_TRANS_2-LIKE DOMAIN-CONTAINING PROTEIN"/>
    <property type="match status" value="1"/>
</dbReference>
<dbReference type="CDD" id="cd00761">
    <property type="entry name" value="Glyco_tranf_GTA_type"/>
    <property type="match status" value="1"/>
</dbReference>
<name>A0ABD1KN16_9TELE</name>
<dbReference type="PANTHER" id="PTHR15046:SF2">
    <property type="entry name" value="BETA-1,4 N-ACETYLGALACTOSAMINYLTRANSFERASE 2"/>
    <property type="match status" value="1"/>
</dbReference>
<dbReference type="Pfam" id="PF00535">
    <property type="entry name" value="Glycos_transf_2"/>
    <property type="match status" value="1"/>
</dbReference>
<sequence>MLISPPNSPLQYPSHGFTVHPLKKTLVPGVSVYCRSFLDNTLFVSLHAFHGMLTVEKVAPGQDVHRQNQSSLSIVATNLTALNDLLAQVTYSSAVYLLKTEDLVHFTFEDHEAIFPVTIERPSIPVLYDLGADINSQVTIVTKTFLRYRELKVLIQTIRAKYPDIRIIIADDSLKTENVVGHNVDQYLMPPAKGWFAGRNLAISQVTTKYFLWVDDDFLFLNETNLEMFVEIMESVPKLDVLGGSVVGGRFYFTLEHEDGEPGGDGGCLSRQMNGHYGTLPGFQDCVLVDGVVNFFLGRTDAVRRVGFDPMLQRVAHSEFFMDGLGRLLVASCAGLVIGHQKPRSNTAYGKFRHPGKSDVVHKLRLHYFKNHLKCVTY</sequence>
<gene>
    <name evidence="2" type="ORF">ACEWY4_002331</name>
</gene>
<dbReference type="AlphaFoldDB" id="A0ABD1KN16"/>
<dbReference type="Gene3D" id="3.90.550.10">
    <property type="entry name" value="Spore Coat Polysaccharide Biosynthesis Protein SpsA, Chain A"/>
    <property type="match status" value="1"/>
</dbReference>
<accession>A0ABD1KN16</accession>
<organism evidence="2 3">
    <name type="scientific">Coilia grayii</name>
    <name type="common">Gray's grenadier anchovy</name>
    <dbReference type="NCBI Taxonomy" id="363190"/>
    <lineage>
        <taxon>Eukaryota</taxon>
        <taxon>Metazoa</taxon>
        <taxon>Chordata</taxon>
        <taxon>Craniata</taxon>
        <taxon>Vertebrata</taxon>
        <taxon>Euteleostomi</taxon>
        <taxon>Actinopterygii</taxon>
        <taxon>Neopterygii</taxon>
        <taxon>Teleostei</taxon>
        <taxon>Clupei</taxon>
        <taxon>Clupeiformes</taxon>
        <taxon>Clupeoidei</taxon>
        <taxon>Engraulidae</taxon>
        <taxon>Coilinae</taxon>
        <taxon>Coilia</taxon>
    </lineage>
</organism>